<dbReference type="VEuPathDB" id="TriTrypDB:BSAL_59395"/>
<proteinExistence type="inferred from homology"/>
<dbReference type="InterPro" id="IPR020895">
    <property type="entry name" value="Frataxin_CS"/>
</dbReference>
<evidence type="ECO:0000256" key="3">
    <source>
        <dbReference type="ARBA" id="ARBA00023004"/>
    </source>
</evidence>
<name>A0A0S4ITQ9_BODSA</name>
<dbReference type="AlphaFoldDB" id="A0A0S4ITQ9"/>
<keyword evidence="3" id="KW-0408">Iron</keyword>
<dbReference type="PROSITE" id="PS50810">
    <property type="entry name" value="FRATAXIN_2"/>
    <property type="match status" value="1"/>
</dbReference>
<dbReference type="PANTHER" id="PTHR16821:SF2">
    <property type="entry name" value="FRATAXIN, MITOCHONDRIAL"/>
    <property type="match status" value="1"/>
</dbReference>
<dbReference type="GO" id="GO:0005739">
    <property type="term" value="C:mitochondrion"/>
    <property type="evidence" value="ECO:0007669"/>
    <property type="project" value="TreeGrafter"/>
</dbReference>
<dbReference type="PANTHER" id="PTHR16821">
    <property type="entry name" value="FRATAXIN"/>
    <property type="match status" value="1"/>
</dbReference>
<evidence type="ECO:0000313" key="5">
    <source>
        <dbReference type="Proteomes" id="UP000051952"/>
    </source>
</evidence>
<dbReference type="InterPro" id="IPR002908">
    <property type="entry name" value="Frataxin/CyaY"/>
</dbReference>
<keyword evidence="2" id="KW-0813">Transport</keyword>
<dbReference type="Proteomes" id="UP000051952">
    <property type="component" value="Unassembled WGS sequence"/>
</dbReference>
<comment type="similarity">
    <text evidence="1">Belongs to the frataxin family.</text>
</comment>
<keyword evidence="2" id="KW-0410">Iron transport</keyword>
<dbReference type="EMBL" id="CYKH01000244">
    <property type="protein sequence ID" value="CUF13011.1"/>
    <property type="molecule type" value="Genomic_DNA"/>
</dbReference>
<gene>
    <name evidence="4" type="ORF">BSAL_59395</name>
</gene>
<dbReference type="Pfam" id="PF01491">
    <property type="entry name" value="Frataxin_Cyay"/>
    <property type="match status" value="1"/>
</dbReference>
<dbReference type="PROSITE" id="PS01344">
    <property type="entry name" value="FRATAXIN_1"/>
    <property type="match status" value="1"/>
</dbReference>
<dbReference type="GO" id="GO:0034986">
    <property type="term" value="F:iron chaperone activity"/>
    <property type="evidence" value="ECO:0007669"/>
    <property type="project" value="TreeGrafter"/>
</dbReference>
<dbReference type="SMART" id="SM01219">
    <property type="entry name" value="Frataxin_Cyay"/>
    <property type="match status" value="1"/>
</dbReference>
<dbReference type="GO" id="GO:0006826">
    <property type="term" value="P:iron ion transport"/>
    <property type="evidence" value="ECO:0007669"/>
    <property type="project" value="UniProtKB-KW"/>
</dbReference>
<sequence length="175" mass="19502">MILKGAQLKKNSKTKLNILFRVAFISKTFTLMRRAQHTLPHLLLSSSAAVRLHQSKAGMEGFHNIAFNSAADALLEEMESAIEACDSDVVEDINYSDGVLNIDTTKGSFVLNKQAPNIQLWLSSPISGPHHYNMINEEGRVVWRSDKDQHDLVEKMERELSEVLSVKVAISSPAE</sequence>
<keyword evidence="5" id="KW-1185">Reference proteome</keyword>
<protein>
    <submittedName>
        <fullName evidence="4">Frataxin, mitochondrial, putative</fullName>
    </submittedName>
</protein>
<dbReference type="GO" id="GO:0004322">
    <property type="term" value="F:ferroxidase activity"/>
    <property type="evidence" value="ECO:0007669"/>
    <property type="project" value="TreeGrafter"/>
</dbReference>
<dbReference type="GO" id="GO:0008198">
    <property type="term" value="F:ferrous iron binding"/>
    <property type="evidence" value="ECO:0007669"/>
    <property type="project" value="TreeGrafter"/>
</dbReference>
<dbReference type="InterPro" id="IPR036524">
    <property type="entry name" value="Frataxin/CyaY_sf"/>
</dbReference>
<dbReference type="GO" id="GO:0051537">
    <property type="term" value="F:2 iron, 2 sulfur cluster binding"/>
    <property type="evidence" value="ECO:0007669"/>
    <property type="project" value="TreeGrafter"/>
</dbReference>
<accession>A0A0S4ITQ9</accession>
<evidence type="ECO:0000256" key="1">
    <source>
        <dbReference type="ARBA" id="ARBA00008183"/>
    </source>
</evidence>
<dbReference type="GO" id="GO:0006879">
    <property type="term" value="P:intracellular iron ion homeostasis"/>
    <property type="evidence" value="ECO:0007669"/>
    <property type="project" value="TreeGrafter"/>
</dbReference>
<dbReference type="OrthoDB" id="1897642at2759"/>
<dbReference type="Gene3D" id="3.30.920.10">
    <property type="entry name" value="Frataxin/CyaY"/>
    <property type="match status" value="1"/>
</dbReference>
<dbReference type="GO" id="GO:0008199">
    <property type="term" value="F:ferric iron binding"/>
    <property type="evidence" value="ECO:0007669"/>
    <property type="project" value="InterPro"/>
</dbReference>
<reference evidence="5" key="1">
    <citation type="submission" date="2015-09" db="EMBL/GenBank/DDBJ databases">
        <authorList>
            <consortium name="Pathogen Informatics"/>
        </authorList>
    </citation>
    <scope>NUCLEOTIDE SEQUENCE [LARGE SCALE GENOMIC DNA]</scope>
    <source>
        <strain evidence="5">Lake Konstanz</strain>
    </source>
</reference>
<organism evidence="4 5">
    <name type="scientific">Bodo saltans</name>
    <name type="common">Flagellated protozoan</name>
    <dbReference type="NCBI Taxonomy" id="75058"/>
    <lineage>
        <taxon>Eukaryota</taxon>
        <taxon>Discoba</taxon>
        <taxon>Euglenozoa</taxon>
        <taxon>Kinetoplastea</taxon>
        <taxon>Metakinetoplastina</taxon>
        <taxon>Eubodonida</taxon>
        <taxon>Bodonidae</taxon>
        <taxon>Bodo</taxon>
    </lineage>
</organism>
<evidence type="ECO:0000313" key="4">
    <source>
        <dbReference type="EMBL" id="CUF13011.1"/>
    </source>
</evidence>
<evidence type="ECO:0000256" key="2">
    <source>
        <dbReference type="ARBA" id="ARBA00022496"/>
    </source>
</evidence>
<dbReference type="GO" id="GO:0016226">
    <property type="term" value="P:iron-sulfur cluster assembly"/>
    <property type="evidence" value="ECO:0007669"/>
    <property type="project" value="InterPro"/>
</dbReference>
<dbReference type="SUPFAM" id="SSF55387">
    <property type="entry name" value="Frataxin/Nqo15-like"/>
    <property type="match status" value="1"/>
</dbReference>
<dbReference type="NCBIfam" id="TIGR03421">
    <property type="entry name" value="FeS_CyaY"/>
    <property type="match status" value="1"/>
</dbReference>
<keyword evidence="2" id="KW-0406">Ion transport</keyword>